<comment type="caution">
    <text evidence="2">The sequence shown here is derived from an EMBL/GenBank/DDBJ whole genome shotgun (WGS) entry which is preliminary data.</text>
</comment>
<name>A0ABW0HTZ5_9BACL</name>
<dbReference type="InterPro" id="IPR041180">
    <property type="entry name" value="Nmad2"/>
</dbReference>
<evidence type="ECO:0000313" key="2">
    <source>
        <dbReference type="EMBL" id="MFC5404661.1"/>
    </source>
</evidence>
<evidence type="ECO:0000313" key="3">
    <source>
        <dbReference type="Proteomes" id="UP001596113"/>
    </source>
</evidence>
<dbReference type="RefSeq" id="WP_378135153.1">
    <property type="nucleotide sequence ID" value="NZ_JBHSMI010000028.1"/>
</dbReference>
<gene>
    <name evidence="2" type="ORF">ACFPOF_18140</name>
</gene>
<keyword evidence="3" id="KW-1185">Reference proteome</keyword>
<reference evidence="3" key="1">
    <citation type="journal article" date="2019" name="Int. J. Syst. Evol. Microbiol.">
        <title>The Global Catalogue of Microorganisms (GCM) 10K type strain sequencing project: providing services to taxonomists for standard genome sequencing and annotation.</title>
        <authorList>
            <consortium name="The Broad Institute Genomics Platform"/>
            <consortium name="The Broad Institute Genome Sequencing Center for Infectious Disease"/>
            <person name="Wu L."/>
            <person name="Ma J."/>
        </authorList>
    </citation>
    <scope>NUCLEOTIDE SEQUENCE [LARGE SCALE GENOMIC DNA]</scope>
    <source>
        <strain evidence="3">CGMCC 1.18575</strain>
    </source>
</reference>
<feature type="domain" description="Nucleotide modification associated" evidence="1">
    <location>
        <begin position="7"/>
        <end position="204"/>
    </location>
</feature>
<sequence>MLNNKGTLYSYVLTRDYGFAPNPFGGYCTLATCKPEIRKNASVGDWVIGTGSNNQKVKMGNKLLYAMQVTEILGFEEYWNDQRFQYKKPIMNGSKKQKYGDNIYRFDQQEQKFFQIDSHHSLPNGQVNLMNLERDTKGKKVLISTLFWYFGEEAPQMPVELSEEFVKKGVGHKKIKNELRMNDFIEWISTFESGYIARPWLFKKEFERYDGRT</sequence>
<dbReference type="EMBL" id="JBHSMI010000028">
    <property type="protein sequence ID" value="MFC5404661.1"/>
    <property type="molecule type" value="Genomic_DNA"/>
</dbReference>
<dbReference type="Pfam" id="PF18753">
    <property type="entry name" value="Nmad2"/>
    <property type="match status" value="1"/>
</dbReference>
<accession>A0ABW0HTZ5</accession>
<proteinExistence type="predicted"/>
<dbReference type="Proteomes" id="UP001596113">
    <property type="component" value="Unassembled WGS sequence"/>
</dbReference>
<organism evidence="2 3">
    <name type="scientific">Cohnella soli</name>
    <dbReference type="NCBI Taxonomy" id="425005"/>
    <lineage>
        <taxon>Bacteria</taxon>
        <taxon>Bacillati</taxon>
        <taxon>Bacillota</taxon>
        <taxon>Bacilli</taxon>
        <taxon>Bacillales</taxon>
        <taxon>Paenibacillaceae</taxon>
        <taxon>Cohnella</taxon>
    </lineage>
</organism>
<protein>
    <recommendedName>
        <fullName evidence="1">Nucleotide modification associated domain-containing protein</fullName>
    </recommendedName>
</protein>
<evidence type="ECO:0000259" key="1">
    <source>
        <dbReference type="Pfam" id="PF18753"/>
    </source>
</evidence>